<sequence>MIFIPSRFIGELDIIVQCMQEVATKTDSSTIAIQLDQEKAFDRVHLEYLRSCMQAFNIPNSLTTAIINIFSSTCSRVNVNGFLSPSFQQGRSLRQGDPLSSLLFNIAFDPSLRAIYNNSNITDFHIPLKADQPITPTSPPPVKVLANADDTLITLRNPAEFVHLQSIVHRQMSASNASLNYSKTEALSLSGRTQPS</sequence>
<dbReference type="EMBL" id="LN733737">
    <property type="protein sequence ID" value="CEP17760.1"/>
    <property type="molecule type" value="Genomic_DNA"/>
</dbReference>
<protein>
    <recommendedName>
        <fullName evidence="1">Reverse transcriptase domain-containing protein</fullName>
    </recommendedName>
</protein>
<dbReference type="PANTHER" id="PTHR31635">
    <property type="entry name" value="REVERSE TRANSCRIPTASE DOMAIN-CONTAINING PROTEIN-RELATED"/>
    <property type="match status" value="1"/>
</dbReference>
<accession>A0A0B7NQG0</accession>
<dbReference type="InterPro" id="IPR043502">
    <property type="entry name" value="DNA/RNA_pol_sf"/>
</dbReference>
<name>A0A0B7NQG0_9FUNG</name>
<dbReference type="AlphaFoldDB" id="A0A0B7NQG0"/>
<dbReference type="PANTHER" id="PTHR31635:SF196">
    <property type="entry name" value="REVERSE TRANSCRIPTASE DOMAIN-CONTAINING PROTEIN-RELATED"/>
    <property type="match status" value="1"/>
</dbReference>
<dbReference type="InterPro" id="IPR000477">
    <property type="entry name" value="RT_dom"/>
</dbReference>
<evidence type="ECO:0000313" key="3">
    <source>
        <dbReference type="Proteomes" id="UP000054107"/>
    </source>
</evidence>
<organism evidence="2 3">
    <name type="scientific">Parasitella parasitica</name>
    <dbReference type="NCBI Taxonomy" id="35722"/>
    <lineage>
        <taxon>Eukaryota</taxon>
        <taxon>Fungi</taxon>
        <taxon>Fungi incertae sedis</taxon>
        <taxon>Mucoromycota</taxon>
        <taxon>Mucoromycotina</taxon>
        <taxon>Mucoromycetes</taxon>
        <taxon>Mucorales</taxon>
        <taxon>Mucorineae</taxon>
        <taxon>Mucoraceae</taxon>
        <taxon>Parasitella</taxon>
    </lineage>
</organism>
<evidence type="ECO:0000313" key="2">
    <source>
        <dbReference type="EMBL" id="CEP17760.1"/>
    </source>
</evidence>
<dbReference type="OrthoDB" id="2282358at2759"/>
<dbReference type="Proteomes" id="UP000054107">
    <property type="component" value="Unassembled WGS sequence"/>
</dbReference>
<keyword evidence="3" id="KW-1185">Reference proteome</keyword>
<evidence type="ECO:0000259" key="1">
    <source>
        <dbReference type="PROSITE" id="PS50878"/>
    </source>
</evidence>
<feature type="domain" description="Reverse transcriptase" evidence="1">
    <location>
        <begin position="1"/>
        <end position="196"/>
    </location>
</feature>
<dbReference type="SUPFAM" id="SSF56672">
    <property type="entry name" value="DNA/RNA polymerases"/>
    <property type="match status" value="1"/>
</dbReference>
<dbReference type="PROSITE" id="PS50878">
    <property type="entry name" value="RT_POL"/>
    <property type="match status" value="1"/>
</dbReference>
<reference evidence="2 3" key="1">
    <citation type="submission" date="2014-09" db="EMBL/GenBank/DDBJ databases">
        <authorList>
            <person name="Ellenberger Sabrina"/>
        </authorList>
    </citation>
    <scope>NUCLEOTIDE SEQUENCE [LARGE SCALE GENOMIC DNA]</scope>
    <source>
        <strain evidence="2 3">CBS 412.66</strain>
    </source>
</reference>
<gene>
    <name evidence="2" type="primary">PARPA_12060.1 scaffold 44939</name>
</gene>
<proteinExistence type="predicted"/>
<dbReference type="Pfam" id="PF00078">
    <property type="entry name" value="RVT_1"/>
    <property type="match status" value="1"/>
</dbReference>
<dbReference type="STRING" id="35722.A0A0B7NQG0"/>